<gene>
    <name evidence="19" type="ORF">ACAT0790_LOCUS57269</name>
</gene>
<evidence type="ECO:0000256" key="6">
    <source>
        <dbReference type="ARBA" id="ARBA00022723"/>
    </source>
</evidence>
<dbReference type="PROSITE" id="PS00107">
    <property type="entry name" value="PROTEIN_KINASE_ATP"/>
    <property type="match status" value="1"/>
</dbReference>
<dbReference type="Pfam" id="PF00069">
    <property type="entry name" value="Pkinase"/>
    <property type="match status" value="1"/>
</dbReference>
<keyword evidence="9" id="KW-0418">Kinase</keyword>
<evidence type="ECO:0000256" key="13">
    <source>
        <dbReference type="ARBA" id="ARBA00047899"/>
    </source>
</evidence>
<dbReference type="CDD" id="cd05117">
    <property type="entry name" value="STKc_CAMK"/>
    <property type="match status" value="1"/>
</dbReference>
<dbReference type="Gene3D" id="3.30.200.20">
    <property type="entry name" value="Phosphorylase Kinase, domain 1"/>
    <property type="match status" value="1"/>
</dbReference>
<dbReference type="PROSITE" id="PS00108">
    <property type="entry name" value="PROTEIN_KINASE_ST"/>
    <property type="match status" value="1"/>
</dbReference>
<feature type="region of interest" description="Disordered" evidence="17">
    <location>
        <begin position="354"/>
        <end position="378"/>
    </location>
</feature>
<evidence type="ECO:0000256" key="7">
    <source>
        <dbReference type="ARBA" id="ARBA00022737"/>
    </source>
</evidence>
<comment type="catalytic activity">
    <reaction evidence="13">
        <text>L-threonyl-[protein] + ATP = O-phospho-L-threonyl-[protein] + ADP + H(+)</text>
        <dbReference type="Rhea" id="RHEA:46608"/>
        <dbReference type="Rhea" id="RHEA-COMP:11060"/>
        <dbReference type="Rhea" id="RHEA-COMP:11605"/>
        <dbReference type="ChEBI" id="CHEBI:15378"/>
        <dbReference type="ChEBI" id="CHEBI:30013"/>
        <dbReference type="ChEBI" id="CHEBI:30616"/>
        <dbReference type="ChEBI" id="CHEBI:61977"/>
        <dbReference type="ChEBI" id="CHEBI:456216"/>
        <dbReference type="EC" id="2.7.11.1"/>
    </reaction>
</comment>
<evidence type="ECO:0000259" key="18">
    <source>
        <dbReference type="PROSITE" id="PS50011"/>
    </source>
</evidence>
<keyword evidence="6" id="KW-0479">Metal-binding</keyword>
<evidence type="ECO:0000256" key="17">
    <source>
        <dbReference type="SAM" id="MobiDB-lite"/>
    </source>
</evidence>
<feature type="region of interest" description="Disordered" evidence="17">
    <location>
        <begin position="1"/>
        <end position="32"/>
    </location>
</feature>
<evidence type="ECO:0000256" key="10">
    <source>
        <dbReference type="ARBA" id="ARBA00022837"/>
    </source>
</evidence>
<accession>A0A7S1RZS8</accession>
<dbReference type="PANTHER" id="PTHR24349">
    <property type="entry name" value="SERINE/THREONINE-PROTEIN KINASE"/>
    <property type="match status" value="1"/>
</dbReference>
<proteinExistence type="inferred from homology"/>
<dbReference type="InterPro" id="IPR050205">
    <property type="entry name" value="CDPK_Ser/Thr_kinases"/>
</dbReference>
<dbReference type="FunFam" id="3.30.200.20:FF:000315">
    <property type="entry name" value="Calcium-dependent protein kinase 3"/>
    <property type="match status" value="1"/>
</dbReference>
<dbReference type="SUPFAM" id="SSF56112">
    <property type="entry name" value="Protein kinase-like (PK-like)"/>
    <property type="match status" value="1"/>
</dbReference>
<dbReference type="InterPro" id="IPR000719">
    <property type="entry name" value="Prot_kinase_dom"/>
</dbReference>
<dbReference type="GO" id="GO:0046872">
    <property type="term" value="F:metal ion binding"/>
    <property type="evidence" value="ECO:0007669"/>
    <property type="project" value="UniProtKB-KW"/>
</dbReference>
<dbReference type="InterPro" id="IPR008271">
    <property type="entry name" value="Ser/Thr_kinase_AS"/>
</dbReference>
<evidence type="ECO:0000256" key="4">
    <source>
        <dbReference type="ARBA" id="ARBA00022527"/>
    </source>
</evidence>
<evidence type="ECO:0000256" key="9">
    <source>
        <dbReference type="ARBA" id="ARBA00022777"/>
    </source>
</evidence>
<keyword evidence="10" id="KW-0106">Calcium</keyword>
<keyword evidence="4 16" id="KW-0723">Serine/threonine-protein kinase</keyword>
<reference evidence="19" key="1">
    <citation type="submission" date="2021-01" db="EMBL/GenBank/DDBJ databases">
        <authorList>
            <person name="Corre E."/>
            <person name="Pelletier E."/>
            <person name="Niang G."/>
            <person name="Scheremetjew M."/>
            <person name="Finn R."/>
            <person name="Kale V."/>
            <person name="Holt S."/>
            <person name="Cochrane G."/>
            <person name="Meng A."/>
            <person name="Brown T."/>
            <person name="Cohen L."/>
        </authorList>
    </citation>
    <scope>NUCLEOTIDE SEQUENCE</scope>
    <source>
        <strain evidence="19">OF101</strain>
    </source>
</reference>
<dbReference type="FunFam" id="1.10.510.10:FF:000571">
    <property type="entry name" value="Maternal embryonic leucine zipper kinase"/>
    <property type="match status" value="1"/>
</dbReference>
<dbReference type="EMBL" id="HBGE01096240">
    <property type="protein sequence ID" value="CAD9180497.1"/>
    <property type="molecule type" value="Transcribed_RNA"/>
</dbReference>
<dbReference type="Gene3D" id="1.10.510.10">
    <property type="entry name" value="Transferase(Phosphotransferase) domain 1"/>
    <property type="match status" value="1"/>
</dbReference>
<dbReference type="EC" id="2.7.11.1" evidence="3"/>
<dbReference type="AlphaFoldDB" id="A0A7S1RZS8"/>
<keyword evidence="8 15" id="KW-0547">Nucleotide-binding</keyword>
<dbReference type="GO" id="GO:0004674">
    <property type="term" value="F:protein serine/threonine kinase activity"/>
    <property type="evidence" value="ECO:0007669"/>
    <property type="project" value="UniProtKB-KW"/>
</dbReference>
<keyword evidence="7" id="KW-0677">Repeat</keyword>
<evidence type="ECO:0000313" key="19">
    <source>
        <dbReference type="EMBL" id="CAD9180497.1"/>
    </source>
</evidence>
<evidence type="ECO:0000256" key="2">
    <source>
        <dbReference type="ARBA" id="ARBA00011245"/>
    </source>
</evidence>
<protein>
    <recommendedName>
        <fullName evidence="3">non-specific serine/threonine protein kinase</fullName>
        <ecNumber evidence="3">2.7.11.1</ecNumber>
    </recommendedName>
</protein>
<evidence type="ECO:0000256" key="16">
    <source>
        <dbReference type="RuleBase" id="RU000304"/>
    </source>
</evidence>
<dbReference type="InterPro" id="IPR011009">
    <property type="entry name" value="Kinase-like_dom_sf"/>
</dbReference>
<evidence type="ECO:0000256" key="12">
    <source>
        <dbReference type="ARBA" id="ARBA00024334"/>
    </source>
</evidence>
<dbReference type="SMART" id="SM00220">
    <property type="entry name" value="S_TKc"/>
    <property type="match status" value="1"/>
</dbReference>
<dbReference type="GO" id="GO:0005524">
    <property type="term" value="F:ATP binding"/>
    <property type="evidence" value="ECO:0007669"/>
    <property type="project" value="UniProtKB-UniRule"/>
</dbReference>
<dbReference type="InterPro" id="IPR017441">
    <property type="entry name" value="Protein_kinase_ATP_BS"/>
</dbReference>
<evidence type="ECO:0000256" key="3">
    <source>
        <dbReference type="ARBA" id="ARBA00012513"/>
    </source>
</evidence>
<keyword evidence="11 15" id="KW-0067">ATP-binding</keyword>
<feature type="binding site" evidence="15">
    <location>
        <position position="89"/>
    </location>
    <ligand>
        <name>ATP</name>
        <dbReference type="ChEBI" id="CHEBI:30616"/>
    </ligand>
</feature>
<evidence type="ECO:0000256" key="11">
    <source>
        <dbReference type="ARBA" id="ARBA00022840"/>
    </source>
</evidence>
<comment type="catalytic activity">
    <reaction evidence="14">
        <text>L-seryl-[protein] + ATP = O-phospho-L-seryl-[protein] + ADP + H(+)</text>
        <dbReference type="Rhea" id="RHEA:17989"/>
        <dbReference type="Rhea" id="RHEA-COMP:9863"/>
        <dbReference type="Rhea" id="RHEA-COMP:11604"/>
        <dbReference type="ChEBI" id="CHEBI:15378"/>
        <dbReference type="ChEBI" id="CHEBI:29999"/>
        <dbReference type="ChEBI" id="CHEBI:30616"/>
        <dbReference type="ChEBI" id="CHEBI:83421"/>
        <dbReference type="ChEBI" id="CHEBI:456216"/>
        <dbReference type="EC" id="2.7.11.1"/>
    </reaction>
</comment>
<comment type="cofactor">
    <cofactor evidence="1">
        <name>Mg(2+)</name>
        <dbReference type="ChEBI" id="CHEBI:18420"/>
    </cofactor>
</comment>
<evidence type="ECO:0000256" key="8">
    <source>
        <dbReference type="ARBA" id="ARBA00022741"/>
    </source>
</evidence>
<evidence type="ECO:0000256" key="15">
    <source>
        <dbReference type="PROSITE-ProRule" id="PRU10141"/>
    </source>
</evidence>
<evidence type="ECO:0000256" key="1">
    <source>
        <dbReference type="ARBA" id="ARBA00001946"/>
    </source>
</evidence>
<dbReference type="PROSITE" id="PS50011">
    <property type="entry name" value="PROTEIN_KINASE_DOM"/>
    <property type="match status" value="1"/>
</dbReference>
<feature type="compositionally biased region" description="Low complexity" evidence="17">
    <location>
        <begin position="20"/>
        <end position="31"/>
    </location>
</feature>
<evidence type="ECO:0000256" key="14">
    <source>
        <dbReference type="ARBA" id="ARBA00048679"/>
    </source>
</evidence>
<name>A0A7S1RZS8_ALECA</name>
<comment type="subunit">
    <text evidence="2">Monomer.</text>
</comment>
<sequence length="378" mass="41502">MGNCSSSVAPYQPQAGRLPAASRGAGSESGACLEKSPMEVHAIQRAQVIPMFKGTLHGSYRVDRCKLGAGAHGTVSRAVHSTAGPRAVKTVRHTRHGSAKLVRNEIATMSGMDHPNVIKLFEAYADTNFTHLVMEICEGGDLLDKLIQLGGFLRESQAAPVMQQMLRAVRYVHGKGIVHRDMKMQNVLLSRKGRLDGNTIKLIDFGYARFCKPGNTLRTCVGTAAYVAPEVLQRRYGKQCDLWSVGVTLYCLLSGYAPFAGSSHQQVIQKVKEGKFSLEGNRWRRISDDAKDLTRKLLEICPKKRLTAEQALEHTWIKGEAPEPQKPGLDRELGETLQGFRVQNTLERAVLQVETTPPRDQRESSLPTAAECPSGCLG</sequence>
<comment type="similarity">
    <text evidence="12">Belongs to the protein kinase superfamily. Ser/Thr protein kinase family. CDPK subfamily.</text>
</comment>
<evidence type="ECO:0000256" key="5">
    <source>
        <dbReference type="ARBA" id="ARBA00022679"/>
    </source>
</evidence>
<keyword evidence="5" id="KW-0808">Transferase</keyword>
<organism evidence="19">
    <name type="scientific">Alexandrium catenella</name>
    <name type="common">Red tide dinoflagellate</name>
    <name type="synonym">Gonyaulax catenella</name>
    <dbReference type="NCBI Taxonomy" id="2925"/>
    <lineage>
        <taxon>Eukaryota</taxon>
        <taxon>Sar</taxon>
        <taxon>Alveolata</taxon>
        <taxon>Dinophyceae</taxon>
        <taxon>Gonyaulacales</taxon>
        <taxon>Pyrocystaceae</taxon>
        <taxon>Alexandrium</taxon>
    </lineage>
</organism>
<feature type="domain" description="Protein kinase" evidence="18">
    <location>
        <begin position="61"/>
        <end position="317"/>
    </location>
</feature>